<dbReference type="EMBL" id="LN515531">
    <property type="protein sequence ID" value="CEA13201.1"/>
    <property type="molecule type" value="Genomic_DNA"/>
</dbReference>
<dbReference type="PATRIC" id="fig|2162.9.peg.878"/>
<proteinExistence type="predicted"/>
<protein>
    <submittedName>
        <fullName evidence="1">Uncharacterized protein</fullName>
    </submittedName>
</protein>
<name>A0A090JUQ0_METFO</name>
<sequence>MFDEKKTKEILEAKRNIVEGSLTIWNARMEVLRTTGDIQGFLTHIATPIEPVADGSGCDCNCGGELGSITDMPPIDQKKVLKR</sequence>
<dbReference type="AlphaFoldDB" id="A0A090JUQ0"/>
<reference evidence="1" key="1">
    <citation type="submission" date="2014-08" db="EMBL/GenBank/DDBJ databases">
        <authorList>
            <person name="Wibberg D."/>
        </authorList>
    </citation>
    <scope>NUCLEOTIDE SEQUENCE</scope>
</reference>
<dbReference type="RefSeq" id="WP_048072439.1">
    <property type="nucleotide sequence ID" value="NZ_JARVXG010000057.1"/>
</dbReference>
<dbReference type="KEGG" id="mfi:DSM1535_0848"/>
<gene>
    <name evidence="1" type="ORF">DSM1535_0848</name>
</gene>
<evidence type="ECO:0000313" key="1">
    <source>
        <dbReference type="EMBL" id="CEA13201.1"/>
    </source>
</evidence>
<accession>A0A090JUQ0</accession>
<organism evidence="1">
    <name type="scientific">Methanobacterium formicicum</name>
    <dbReference type="NCBI Taxonomy" id="2162"/>
    <lineage>
        <taxon>Archaea</taxon>
        <taxon>Methanobacteriati</taxon>
        <taxon>Methanobacteriota</taxon>
        <taxon>Methanomada group</taxon>
        <taxon>Methanobacteria</taxon>
        <taxon>Methanobacteriales</taxon>
        <taxon>Methanobacteriaceae</taxon>
        <taxon>Methanobacterium</taxon>
    </lineage>
</organism>